<organism evidence="2 3">
    <name type="scientific">Streptomyces aurantiacus</name>
    <dbReference type="NCBI Taxonomy" id="47760"/>
    <lineage>
        <taxon>Bacteria</taxon>
        <taxon>Bacillati</taxon>
        <taxon>Actinomycetota</taxon>
        <taxon>Actinomycetes</taxon>
        <taxon>Kitasatosporales</taxon>
        <taxon>Streptomycetaceae</taxon>
        <taxon>Streptomyces</taxon>
        <taxon>Streptomyces aurantiacus group</taxon>
    </lineage>
</organism>
<feature type="region of interest" description="Disordered" evidence="1">
    <location>
        <begin position="19"/>
        <end position="53"/>
    </location>
</feature>
<keyword evidence="3" id="KW-1185">Reference proteome</keyword>
<proteinExistence type="predicted"/>
<evidence type="ECO:0000313" key="2">
    <source>
        <dbReference type="EMBL" id="BCL26586.1"/>
    </source>
</evidence>
<name>A0A7G1NYH8_9ACTN</name>
<accession>A0A7G1NYH8</accession>
<dbReference type="KEGG" id="sgm:GCM10017557_14450"/>
<evidence type="ECO:0000313" key="3">
    <source>
        <dbReference type="Proteomes" id="UP000516444"/>
    </source>
</evidence>
<dbReference type="AlphaFoldDB" id="A0A7G1NYH8"/>
<protein>
    <submittedName>
        <fullName evidence="2">Uncharacterized protein</fullName>
    </submittedName>
</protein>
<reference evidence="2 3" key="1">
    <citation type="journal article" date="2014" name="Int. J. Syst. Evol. Microbiol.">
        <title>Complete genome sequence of Corynebacterium casei LMG S-19264T (=DSM 44701T), isolated from a smear-ripened cheese.</title>
        <authorList>
            <consortium name="US DOE Joint Genome Institute (JGI-PGF)"/>
            <person name="Walter F."/>
            <person name="Albersmeier A."/>
            <person name="Kalinowski J."/>
            <person name="Ruckert C."/>
        </authorList>
    </citation>
    <scope>NUCLEOTIDE SEQUENCE [LARGE SCALE GENOMIC DNA]</scope>
    <source>
        <strain evidence="2 3">JCM 4677</strain>
    </source>
</reference>
<evidence type="ECO:0000256" key="1">
    <source>
        <dbReference type="SAM" id="MobiDB-lite"/>
    </source>
</evidence>
<gene>
    <name evidence="2" type="ORF">GCM10017557_14450</name>
</gene>
<sequence>MADPAAELGAQCGDAGAEVGADALAGDDQVQAERGTELSQPQEEDGAQPFRAQTRPRLVVLSELIKSQRNYSQNDSTLLIFLFGQDADSASKF</sequence>
<dbReference type="Proteomes" id="UP000516444">
    <property type="component" value="Chromosome"/>
</dbReference>
<dbReference type="EMBL" id="AP023440">
    <property type="protein sequence ID" value="BCL26586.1"/>
    <property type="molecule type" value="Genomic_DNA"/>
</dbReference>